<evidence type="ECO:0000313" key="2">
    <source>
        <dbReference type="EMBL" id="CCF51781.1"/>
    </source>
</evidence>
<name>I2FXY8_USTHO</name>
<dbReference type="AlphaFoldDB" id="I2FXY8"/>
<accession>I2FXY8</accession>
<organism evidence="2 3">
    <name type="scientific">Ustilago hordei</name>
    <name type="common">Barley covered smut fungus</name>
    <dbReference type="NCBI Taxonomy" id="120017"/>
    <lineage>
        <taxon>Eukaryota</taxon>
        <taxon>Fungi</taxon>
        <taxon>Dikarya</taxon>
        <taxon>Basidiomycota</taxon>
        <taxon>Ustilaginomycotina</taxon>
        <taxon>Ustilaginomycetes</taxon>
        <taxon>Ustilaginales</taxon>
        <taxon>Ustilaginaceae</taxon>
        <taxon>Ustilago</taxon>
    </lineage>
</organism>
<dbReference type="Proteomes" id="UP000006174">
    <property type="component" value="Unassembled WGS sequence"/>
</dbReference>
<comment type="caution">
    <text evidence="2">The sequence shown here is derived from an EMBL/GenBank/DDBJ whole genome shotgun (WGS) entry which is preliminary data.</text>
</comment>
<reference evidence="2 3" key="1">
    <citation type="journal article" date="2012" name="Plant Cell">
        <title>Genome comparison of barley and maize smut fungi reveals targeted loss of RNA silencing components and species-specific presence of transposable elements.</title>
        <authorList>
            <person name="Laurie J.D."/>
            <person name="Ali S."/>
            <person name="Linning R."/>
            <person name="Mannhaupt G."/>
            <person name="Wong P."/>
            <person name="Gueldener U."/>
            <person name="Muensterkoetter M."/>
            <person name="Moore R."/>
            <person name="Kahmann R."/>
            <person name="Bakkeren G."/>
            <person name="Schirawski J."/>
        </authorList>
    </citation>
    <scope>NUCLEOTIDE SEQUENCE [LARGE SCALE GENOMIC DNA]</scope>
    <source>
        <strain evidence="3">Uh4875-4</strain>
    </source>
</reference>
<dbReference type="EMBL" id="CAGI01000167">
    <property type="protein sequence ID" value="CCF51781.1"/>
    <property type="molecule type" value="Genomic_DNA"/>
</dbReference>
<proteinExistence type="predicted"/>
<evidence type="ECO:0000256" key="1">
    <source>
        <dbReference type="SAM" id="MobiDB-lite"/>
    </source>
</evidence>
<feature type="region of interest" description="Disordered" evidence="1">
    <location>
        <begin position="214"/>
        <end position="237"/>
    </location>
</feature>
<evidence type="ECO:0000313" key="3">
    <source>
        <dbReference type="Proteomes" id="UP000006174"/>
    </source>
</evidence>
<sequence length="237" mass="26348">MSNPDYSSYEHFIWVIEELLPRLPDIVQNHYHQLINDNTYGTPTEPKVGLVFEYIRRTNVKQVVTPLTILIECVATLFYAKHDLGPFHSHFKLEWQMRTFVTSFISNERDATCILHFMIEVPRWFEVEAGALEQEFNMVSTKGGNVMQDSKMVEASDVASSEGGNVVPAAAGDGLTITGLSFVNAAVAHSGPHTSSSTVFHLTSIDVSFNIKIDDEQPLPKPPDALTTDGDCQRSCA</sequence>
<dbReference type="HOGENOM" id="CLU_1171365_0_0_1"/>
<keyword evidence="3" id="KW-1185">Reference proteome</keyword>
<protein>
    <submittedName>
        <fullName evidence="2">Uncharacterized protein</fullName>
    </submittedName>
</protein>
<gene>
    <name evidence="2" type="ORF">UHOR_15121</name>
</gene>